<evidence type="ECO:0000256" key="1">
    <source>
        <dbReference type="SAM" id="SignalP"/>
    </source>
</evidence>
<feature type="chain" id="PRO_5006599476" evidence="1">
    <location>
        <begin position="25"/>
        <end position="286"/>
    </location>
</feature>
<dbReference type="AlphaFoldDB" id="A0A0S2I3P0"/>
<feature type="signal peptide" evidence="1">
    <location>
        <begin position="1"/>
        <end position="24"/>
    </location>
</feature>
<sequence length="286" mass="33865" precursor="true">MRKILAIIGLLMITSQLFSQLVVAEQDELKRFEKTKTIAFLEPNPLLVYNRIIKDVMEKHWDVTEFEVKKYDGEEFEQLRLDPNLSFLMINRIYYERDKTRAQYQFLNLSLGGNYELAAQMPTISGLPISYVDVEEDTYDYKLGLILRFIQEHIKVSMEHPDLNKSRKMIRFYRKELTDIHDKTLYVLKEELGPEVNTLQEIKDVYPHDVKIATKEEITKVINSRDPDAVILHQVGPKNTKRKARCWNVIMGADDAKLYYFNYHMIKRGKRPEGLLKKDFKRLSRQ</sequence>
<evidence type="ECO:0000313" key="3">
    <source>
        <dbReference type="Proteomes" id="UP000064893"/>
    </source>
</evidence>
<dbReference type="OrthoDB" id="1093741at2"/>
<name>A0A0S2I3P0_9BACT</name>
<keyword evidence="1" id="KW-0732">Signal</keyword>
<organism evidence="2 3">
    <name type="scientific">Salinivirga cyanobacteriivorans</name>
    <dbReference type="NCBI Taxonomy" id="1307839"/>
    <lineage>
        <taxon>Bacteria</taxon>
        <taxon>Pseudomonadati</taxon>
        <taxon>Bacteroidota</taxon>
        <taxon>Bacteroidia</taxon>
        <taxon>Bacteroidales</taxon>
        <taxon>Salinivirgaceae</taxon>
        <taxon>Salinivirga</taxon>
    </lineage>
</organism>
<dbReference type="KEGG" id="blq:L21SP5_03469"/>
<keyword evidence="3" id="KW-1185">Reference proteome</keyword>
<proteinExistence type="predicted"/>
<dbReference type="RefSeq" id="WP_057954407.1">
    <property type="nucleotide sequence ID" value="NZ_CP013118.1"/>
</dbReference>
<evidence type="ECO:0000313" key="2">
    <source>
        <dbReference type="EMBL" id="ALO17080.1"/>
    </source>
</evidence>
<protein>
    <submittedName>
        <fullName evidence="2">Uncharacterized protein</fullName>
    </submittedName>
</protein>
<dbReference type="EMBL" id="CP013118">
    <property type="protein sequence ID" value="ALO17080.1"/>
    <property type="molecule type" value="Genomic_DNA"/>
</dbReference>
<dbReference type="Proteomes" id="UP000064893">
    <property type="component" value="Chromosome"/>
</dbReference>
<reference evidence="2 3" key="1">
    <citation type="submission" date="2015-11" db="EMBL/GenBank/DDBJ databases">
        <title>Description and complete genome sequence of a novel strain predominating in hypersaline microbial mats and representing a new family of the Bacteriodetes phylum.</title>
        <authorList>
            <person name="Spring S."/>
            <person name="Bunk B."/>
            <person name="Sproer C."/>
            <person name="Klenk H.-P."/>
        </authorList>
    </citation>
    <scope>NUCLEOTIDE SEQUENCE [LARGE SCALE GENOMIC DNA]</scope>
    <source>
        <strain evidence="2 3">L21-Spi-D4</strain>
    </source>
</reference>
<accession>A0A0S2I3P0</accession>
<dbReference type="STRING" id="1307839.L21SP5_03469"/>
<gene>
    <name evidence="2" type="ORF">L21SP5_03469</name>
</gene>